<dbReference type="Pfam" id="PF02779">
    <property type="entry name" value="Transket_pyr"/>
    <property type="match status" value="1"/>
</dbReference>
<dbReference type="PANTHER" id="PTHR43322:SF5">
    <property type="entry name" value="1-DEOXY-D-XYLULOSE-5-PHOSPHATE SYNTHASE, CHLOROPLASTIC"/>
    <property type="match status" value="1"/>
</dbReference>
<dbReference type="GO" id="GO:0009228">
    <property type="term" value="P:thiamine biosynthetic process"/>
    <property type="evidence" value="ECO:0007669"/>
    <property type="project" value="UniProtKB-UniRule"/>
</dbReference>
<protein>
    <recommendedName>
        <fullName evidence="11">1-deoxy-D-xylulose-5-phosphate synthase</fullName>
        <ecNumber evidence="11">2.2.1.7</ecNumber>
    </recommendedName>
    <alternativeName>
        <fullName evidence="11">1-deoxyxylulose-5-phosphate synthase</fullName>
        <shortName evidence="11">DXP synthase</shortName>
        <shortName evidence="11">DXPS</shortName>
    </alternativeName>
</protein>
<dbReference type="GO" id="GO:0005829">
    <property type="term" value="C:cytosol"/>
    <property type="evidence" value="ECO:0007669"/>
    <property type="project" value="TreeGrafter"/>
</dbReference>
<dbReference type="UniPathway" id="UPA00064">
    <property type="reaction ID" value="UER00091"/>
</dbReference>
<keyword evidence="9 11" id="KW-0414">Isoprene biosynthesis</keyword>
<dbReference type="InterPro" id="IPR005477">
    <property type="entry name" value="Dxylulose-5-P_synthase"/>
</dbReference>
<evidence type="ECO:0000256" key="3">
    <source>
        <dbReference type="ARBA" id="ARBA00011738"/>
    </source>
</evidence>
<dbReference type="InterPro" id="IPR029061">
    <property type="entry name" value="THDP-binding"/>
</dbReference>
<dbReference type="InterPro" id="IPR005475">
    <property type="entry name" value="Transketolase-like_Pyr-bd"/>
</dbReference>
<dbReference type="Proteomes" id="UP000009047">
    <property type="component" value="Chromosome"/>
</dbReference>
<keyword evidence="5 11" id="KW-0479">Metal-binding</keyword>
<evidence type="ECO:0000256" key="11">
    <source>
        <dbReference type="HAMAP-Rule" id="MF_00315"/>
    </source>
</evidence>
<dbReference type="EMBL" id="CP002085">
    <property type="protein sequence ID" value="ADK85292.1"/>
    <property type="molecule type" value="Genomic_DNA"/>
</dbReference>
<reference evidence="13 14" key="1">
    <citation type="journal article" date="2010" name="Stand. Genomic Sci.">
        <title>Complete genome sequence of Desulfarculus baarsii type strain (2st14).</title>
        <authorList>
            <person name="Sun H."/>
            <person name="Spring S."/>
            <person name="Lapidus A."/>
            <person name="Davenport K."/>
            <person name="Del Rio T.G."/>
            <person name="Tice H."/>
            <person name="Nolan M."/>
            <person name="Copeland A."/>
            <person name="Cheng J.F."/>
            <person name="Lucas S."/>
            <person name="Tapia R."/>
            <person name="Goodwin L."/>
            <person name="Pitluck S."/>
            <person name="Ivanova N."/>
            <person name="Pagani I."/>
            <person name="Mavromatis K."/>
            <person name="Ovchinnikova G."/>
            <person name="Pati A."/>
            <person name="Chen A."/>
            <person name="Palaniappan K."/>
            <person name="Hauser L."/>
            <person name="Chang Y.J."/>
            <person name="Jeffries C.D."/>
            <person name="Detter J.C."/>
            <person name="Han C."/>
            <person name="Rohde M."/>
            <person name="Brambilla E."/>
            <person name="Goker M."/>
            <person name="Woyke T."/>
            <person name="Bristow J."/>
            <person name="Eisen J.A."/>
            <person name="Markowitz V."/>
            <person name="Hugenholtz P."/>
            <person name="Kyrpides N.C."/>
            <person name="Klenk H.P."/>
            <person name="Land M."/>
        </authorList>
    </citation>
    <scope>NUCLEOTIDE SEQUENCE [LARGE SCALE GENOMIC DNA]</scope>
    <source>
        <strain evidence="14">ATCC 33931 / DSM 2075 / LMG 7858 / VKM B-1802 / 2st14</strain>
    </source>
</reference>
<dbReference type="eggNOG" id="COG1154">
    <property type="taxonomic scope" value="Bacteria"/>
</dbReference>
<dbReference type="PROSITE" id="PS00802">
    <property type="entry name" value="TRANSKETOLASE_2"/>
    <property type="match status" value="1"/>
</dbReference>
<comment type="function">
    <text evidence="10 11">Catalyzes the acyloin condensation reaction between C atoms 2 and 3 of pyruvate and glyceraldehyde 3-phosphate to yield 1-deoxy-D-xylulose-5-phosphate (DXP).</text>
</comment>
<evidence type="ECO:0000256" key="2">
    <source>
        <dbReference type="ARBA" id="ARBA00011081"/>
    </source>
</evidence>
<dbReference type="RefSeq" id="WP_013258733.1">
    <property type="nucleotide sequence ID" value="NC_014365.1"/>
</dbReference>
<comment type="cofactor">
    <cofactor evidence="11">
        <name>Mg(2+)</name>
        <dbReference type="ChEBI" id="CHEBI:18420"/>
    </cofactor>
    <text evidence="11">Binds 1 Mg(2+) ion per subunit.</text>
</comment>
<keyword evidence="7 11" id="KW-0784">Thiamine biosynthesis</keyword>
<evidence type="ECO:0000256" key="7">
    <source>
        <dbReference type="ARBA" id="ARBA00022977"/>
    </source>
</evidence>
<dbReference type="Gene3D" id="3.40.50.920">
    <property type="match status" value="1"/>
</dbReference>
<keyword evidence="14" id="KW-1185">Reference proteome</keyword>
<evidence type="ECO:0000256" key="4">
    <source>
        <dbReference type="ARBA" id="ARBA00022679"/>
    </source>
</evidence>
<dbReference type="KEGG" id="dbr:Deba_1927"/>
<feature type="binding site" evidence="11">
    <location>
        <position position="182"/>
    </location>
    <ligand>
        <name>Mg(2+)</name>
        <dbReference type="ChEBI" id="CHEBI:18420"/>
    </ligand>
</feature>
<dbReference type="GO" id="GO:0008661">
    <property type="term" value="F:1-deoxy-D-xylulose-5-phosphate synthase activity"/>
    <property type="evidence" value="ECO:0007669"/>
    <property type="project" value="UniProtKB-UniRule"/>
</dbReference>
<comment type="pathway">
    <text evidence="1 11">Metabolic intermediate biosynthesis; 1-deoxy-D-xylulose 5-phosphate biosynthesis; 1-deoxy-D-xylulose 5-phosphate from D-glyceraldehyde 3-phosphate and pyruvate: step 1/1.</text>
</comment>
<dbReference type="NCBIfam" id="NF003933">
    <property type="entry name" value="PRK05444.2-2"/>
    <property type="match status" value="1"/>
</dbReference>
<evidence type="ECO:0000313" key="13">
    <source>
        <dbReference type="EMBL" id="ADK85292.1"/>
    </source>
</evidence>
<dbReference type="STRING" id="644282.Deba_1927"/>
<feature type="binding site" evidence="11">
    <location>
        <begin position="122"/>
        <end position="124"/>
    </location>
    <ligand>
        <name>thiamine diphosphate</name>
        <dbReference type="ChEBI" id="CHEBI:58937"/>
    </ligand>
</feature>
<proteinExistence type="inferred from homology"/>
<feature type="binding site" evidence="11">
    <location>
        <position position="293"/>
    </location>
    <ligand>
        <name>thiamine diphosphate</name>
        <dbReference type="ChEBI" id="CHEBI:58937"/>
    </ligand>
</feature>
<name>E1QL27_DESB2</name>
<feature type="binding site" evidence="11">
    <location>
        <begin position="154"/>
        <end position="155"/>
    </location>
    <ligand>
        <name>thiamine diphosphate</name>
        <dbReference type="ChEBI" id="CHEBI:58937"/>
    </ligand>
</feature>
<dbReference type="Pfam" id="PF13292">
    <property type="entry name" value="DXP_synthase_N"/>
    <property type="match status" value="1"/>
</dbReference>
<dbReference type="CDD" id="cd02007">
    <property type="entry name" value="TPP_DXS"/>
    <property type="match status" value="1"/>
</dbReference>
<dbReference type="InterPro" id="IPR033248">
    <property type="entry name" value="Transketolase_C"/>
</dbReference>
<evidence type="ECO:0000256" key="1">
    <source>
        <dbReference type="ARBA" id="ARBA00004980"/>
    </source>
</evidence>
<feature type="binding site" evidence="11">
    <location>
        <position position="182"/>
    </location>
    <ligand>
        <name>thiamine diphosphate</name>
        <dbReference type="ChEBI" id="CHEBI:58937"/>
    </ligand>
</feature>
<dbReference type="GO" id="GO:0016114">
    <property type="term" value="P:terpenoid biosynthetic process"/>
    <property type="evidence" value="ECO:0007669"/>
    <property type="project" value="UniProtKB-UniRule"/>
</dbReference>
<comment type="subunit">
    <text evidence="3 11">Homodimer.</text>
</comment>
<dbReference type="FunFam" id="3.40.50.970:FF:000005">
    <property type="entry name" value="1-deoxy-D-xylulose-5-phosphate synthase"/>
    <property type="match status" value="1"/>
</dbReference>
<dbReference type="GO" id="GO:0019288">
    <property type="term" value="P:isopentenyl diphosphate biosynthetic process, methylerythritol 4-phosphate pathway"/>
    <property type="evidence" value="ECO:0007669"/>
    <property type="project" value="TreeGrafter"/>
</dbReference>
<dbReference type="Pfam" id="PF02780">
    <property type="entry name" value="Transketolase_C"/>
    <property type="match status" value="1"/>
</dbReference>
<feature type="binding site" evidence="11">
    <location>
        <position position="380"/>
    </location>
    <ligand>
        <name>thiamine diphosphate</name>
        <dbReference type="ChEBI" id="CHEBI:58937"/>
    </ligand>
</feature>
<sequence>MQPSEQTTYEILAKIDSPADVKKLSLDQLKQLADEVRRFIIAHVVETGGHLAPSLGVVELTLALHAVFDCPNDKIVWDVGHQTYAHKIITGRRDQFCTLRQLDGLSGFPKRRESAYDAFDTGHSSTSISAALGMAVGKRLRGASGKVLAVIGDGSLTGGMAYEGLNQAGFLNEDLIVVLNDNGMSIAPNVGALSKFVSRSLSGGAYQRFRKELERFLKNMPGVGENLVELARRAEESFRAFFSPSMLFEAFRFNYVGPVDGHDLGRLINVFGNVAPIKGPHLIHVITQKGKGYRPAEENPAHFHGVGKIAQPPATADCGLIPPPKPKIQTYTEVFGRTMVQLAKERRDIVAITAAMPEGTGLQSFAESYRDRFIDVGIAEQHAVTFAAGLACEGFRPVVAIYSTFMQRAFDQVVHDVCLPKLPVVLAMDRAGVVGEDGETHQGLLDLSFLRCAPNLSIMAPADENELRHMLFSALDHDGPTALRYPRGAGLGAHTDEPLRPLPWGKGQLLSDGGDVLLVGIGVGVELCRLAGVMLSAEGVSAAVVNARFVKPLDDELICQLAQRCGRVVTVEENMLAGGFGAAVLEALAAHGLRPKTRLIGVNDRYVEHGAQGKLRQRLGLTPEAVAAAARALLA</sequence>
<evidence type="ECO:0000256" key="6">
    <source>
        <dbReference type="ARBA" id="ARBA00022842"/>
    </source>
</evidence>
<accession>E1QL27</accession>
<dbReference type="InterPro" id="IPR020826">
    <property type="entry name" value="Transketolase_BS"/>
</dbReference>
<evidence type="ECO:0000256" key="10">
    <source>
        <dbReference type="ARBA" id="ARBA00055605"/>
    </source>
</evidence>
<dbReference type="HAMAP" id="MF_00315">
    <property type="entry name" value="DXP_synth"/>
    <property type="match status" value="1"/>
</dbReference>
<dbReference type="FunFam" id="3.40.50.920:FF:000002">
    <property type="entry name" value="1-deoxy-D-xylulose-5-phosphate synthase"/>
    <property type="match status" value="1"/>
</dbReference>
<gene>
    <name evidence="11" type="primary">dxs</name>
    <name evidence="13" type="ordered locus">Deba_1927</name>
</gene>
<feature type="domain" description="Transketolase-like pyrimidine-binding" evidence="12">
    <location>
        <begin position="329"/>
        <end position="493"/>
    </location>
</feature>
<keyword evidence="6 11" id="KW-0460">Magnesium</keyword>
<dbReference type="OrthoDB" id="9803371at2"/>
<feature type="binding site" evidence="11">
    <location>
        <position position="153"/>
    </location>
    <ligand>
        <name>Mg(2+)</name>
        <dbReference type="ChEBI" id="CHEBI:18420"/>
    </ligand>
</feature>
<feature type="binding site" evidence="11">
    <location>
        <position position="81"/>
    </location>
    <ligand>
        <name>thiamine diphosphate</name>
        <dbReference type="ChEBI" id="CHEBI:58937"/>
    </ligand>
</feature>
<evidence type="ECO:0000256" key="5">
    <source>
        <dbReference type="ARBA" id="ARBA00022723"/>
    </source>
</evidence>
<evidence type="ECO:0000259" key="12">
    <source>
        <dbReference type="SMART" id="SM00861"/>
    </source>
</evidence>
<evidence type="ECO:0000256" key="9">
    <source>
        <dbReference type="ARBA" id="ARBA00023229"/>
    </source>
</evidence>
<dbReference type="InterPro" id="IPR009014">
    <property type="entry name" value="Transketo_C/PFOR_II"/>
</dbReference>
<comment type="cofactor">
    <cofactor evidence="11">
        <name>thiamine diphosphate</name>
        <dbReference type="ChEBI" id="CHEBI:58937"/>
    </cofactor>
    <text evidence="11">Binds 1 thiamine pyrophosphate per subunit.</text>
</comment>
<comment type="catalytic activity">
    <reaction evidence="11">
        <text>D-glyceraldehyde 3-phosphate + pyruvate + H(+) = 1-deoxy-D-xylulose 5-phosphate + CO2</text>
        <dbReference type="Rhea" id="RHEA:12605"/>
        <dbReference type="ChEBI" id="CHEBI:15361"/>
        <dbReference type="ChEBI" id="CHEBI:15378"/>
        <dbReference type="ChEBI" id="CHEBI:16526"/>
        <dbReference type="ChEBI" id="CHEBI:57792"/>
        <dbReference type="ChEBI" id="CHEBI:59776"/>
        <dbReference type="EC" id="2.2.1.7"/>
    </reaction>
</comment>
<dbReference type="CDD" id="cd07033">
    <property type="entry name" value="TPP_PYR_DXS_TK_like"/>
    <property type="match status" value="1"/>
</dbReference>
<dbReference type="GO" id="GO:0030976">
    <property type="term" value="F:thiamine pyrophosphate binding"/>
    <property type="evidence" value="ECO:0007669"/>
    <property type="project" value="UniProtKB-UniRule"/>
</dbReference>
<dbReference type="Gene3D" id="3.40.50.970">
    <property type="match status" value="2"/>
</dbReference>
<dbReference type="HOGENOM" id="CLU_009227_1_4_7"/>
<evidence type="ECO:0000313" key="14">
    <source>
        <dbReference type="Proteomes" id="UP000009047"/>
    </source>
</evidence>
<dbReference type="EC" id="2.2.1.7" evidence="11"/>
<dbReference type="SMART" id="SM00861">
    <property type="entry name" value="Transket_pyr"/>
    <property type="match status" value="1"/>
</dbReference>
<dbReference type="SUPFAM" id="SSF52518">
    <property type="entry name" value="Thiamin diphosphate-binding fold (THDP-binding)"/>
    <property type="match status" value="2"/>
</dbReference>
<comment type="similarity">
    <text evidence="2 11">Belongs to the transketolase family. DXPS subfamily.</text>
</comment>
<organism evidence="13 14">
    <name type="scientific">Desulfarculus baarsii (strain ATCC 33931 / DSM 2075 / LMG 7858 / VKM B-1802 / 2st14)</name>
    <dbReference type="NCBI Taxonomy" id="644282"/>
    <lineage>
        <taxon>Bacteria</taxon>
        <taxon>Pseudomonadati</taxon>
        <taxon>Thermodesulfobacteriota</taxon>
        <taxon>Desulfarculia</taxon>
        <taxon>Desulfarculales</taxon>
        <taxon>Desulfarculaceae</taxon>
        <taxon>Desulfarculus</taxon>
    </lineage>
</organism>
<dbReference type="SUPFAM" id="SSF52922">
    <property type="entry name" value="TK C-terminal domain-like"/>
    <property type="match status" value="1"/>
</dbReference>
<dbReference type="PANTHER" id="PTHR43322">
    <property type="entry name" value="1-D-DEOXYXYLULOSE 5-PHOSPHATE SYNTHASE-RELATED"/>
    <property type="match status" value="1"/>
</dbReference>
<dbReference type="NCBIfam" id="TIGR00204">
    <property type="entry name" value="dxs"/>
    <property type="match status" value="1"/>
</dbReference>
<keyword evidence="4 11" id="KW-0808">Transferase</keyword>
<dbReference type="GO" id="GO:0000287">
    <property type="term" value="F:magnesium ion binding"/>
    <property type="evidence" value="ECO:0007669"/>
    <property type="project" value="UniProtKB-UniRule"/>
</dbReference>
<evidence type="ECO:0000256" key="8">
    <source>
        <dbReference type="ARBA" id="ARBA00023052"/>
    </source>
</evidence>
<keyword evidence="8 11" id="KW-0786">Thiamine pyrophosphate</keyword>
<dbReference type="AlphaFoldDB" id="E1QL27"/>